<dbReference type="EMBL" id="BQNB010014405">
    <property type="protein sequence ID" value="GJT27754.1"/>
    <property type="molecule type" value="Genomic_DNA"/>
</dbReference>
<protein>
    <recommendedName>
        <fullName evidence="5">Secreted protein</fullName>
    </recommendedName>
</protein>
<keyword evidence="2" id="KW-0732">Signal</keyword>
<accession>A0ABQ5CM38</accession>
<comment type="caution">
    <text evidence="3">The sequence shown here is derived from an EMBL/GenBank/DDBJ whole genome shotgun (WGS) entry which is preliminary data.</text>
</comment>
<evidence type="ECO:0000256" key="2">
    <source>
        <dbReference type="SAM" id="SignalP"/>
    </source>
</evidence>
<feature type="signal peptide" evidence="2">
    <location>
        <begin position="1"/>
        <end position="21"/>
    </location>
</feature>
<reference evidence="3" key="2">
    <citation type="submission" date="2022-01" db="EMBL/GenBank/DDBJ databases">
        <authorList>
            <person name="Yamashiro T."/>
            <person name="Shiraishi A."/>
            <person name="Satake H."/>
            <person name="Nakayama K."/>
        </authorList>
    </citation>
    <scope>NUCLEOTIDE SEQUENCE</scope>
</reference>
<feature type="region of interest" description="Disordered" evidence="1">
    <location>
        <begin position="67"/>
        <end position="124"/>
    </location>
</feature>
<reference evidence="3" key="1">
    <citation type="journal article" date="2022" name="Int. J. Mol. Sci.">
        <title>Draft Genome of Tanacetum Coccineum: Genomic Comparison of Closely Related Tanacetum-Family Plants.</title>
        <authorList>
            <person name="Yamashiro T."/>
            <person name="Shiraishi A."/>
            <person name="Nakayama K."/>
            <person name="Satake H."/>
        </authorList>
    </citation>
    <scope>NUCLEOTIDE SEQUENCE</scope>
</reference>
<organism evidence="3 4">
    <name type="scientific">Tanacetum coccineum</name>
    <dbReference type="NCBI Taxonomy" id="301880"/>
    <lineage>
        <taxon>Eukaryota</taxon>
        <taxon>Viridiplantae</taxon>
        <taxon>Streptophyta</taxon>
        <taxon>Embryophyta</taxon>
        <taxon>Tracheophyta</taxon>
        <taxon>Spermatophyta</taxon>
        <taxon>Magnoliopsida</taxon>
        <taxon>eudicotyledons</taxon>
        <taxon>Gunneridae</taxon>
        <taxon>Pentapetalae</taxon>
        <taxon>asterids</taxon>
        <taxon>campanulids</taxon>
        <taxon>Asterales</taxon>
        <taxon>Asteraceae</taxon>
        <taxon>Asteroideae</taxon>
        <taxon>Anthemideae</taxon>
        <taxon>Anthemidinae</taxon>
        <taxon>Tanacetum</taxon>
    </lineage>
</organism>
<sequence length="124" mass="12862">MPEKLPKGWKALAVFVAVAAAATVVGHGGGCCCCGGTTAAGSGCYCRGGGVGYVLLAKVVVPSKAEHSVFTPPKEKPPTTEAEPPVFTPRWFLKKPQTSPEKEGEARKKPSGTKLSTIVQTRGH</sequence>
<keyword evidence="4" id="KW-1185">Reference proteome</keyword>
<evidence type="ECO:0000313" key="4">
    <source>
        <dbReference type="Proteomes" id="UP001151760"/>
    </source>
</evidence>
<feature type="compositionally biased region" description="Polar residues" evidence="1">
    <location>
        <begin position="113"/>
        <end position="124"/>
    </location>
</feature>
<evidence type="ECO:0000313" key="3">
    <source>
        <dbReference type="EMBL" id="GJT27754.1"/>
    </source>
</evidence>
<proteinExistence type="predicted"/>
<evidence type="ECO:0000256" key="1">
    <source>
        <dbReference type="SAM" id="MobiDB-lite"/>
    </source>
</evidence>
<gene>
    <name evidence="3" type="ORF">Tco_0908029</name>
</gene>
<dbReference type="Proteomes" id="UP001151760">
    <property type="component" value="Unassembled WGS sequence"/>
</dbReference>
<name>A0ABQ5CM38_9ASTR</name>
<evidence type="ECO:0008006" key="5">
    <source>
        <dbReference type="Google" id="ProtNLM"/>
    </source>
</evidence>
<feature type="chain" id="PRO_5046573574" description="Secreted protein" evidence="2">
    <location>
        <begin position="22"/>
        <end position="124"/>
    </location>
</feature>